<feature type="chain" id="PRO_5037726897" description="histidine kinase" evidence="11">
    <location>
        <begin position="20"/>
        <end position="659"/>
    </location>
</feature>
<feature type="coiled-coil region" evidence="9">
    <location>
        <begin position="322"/>
        <end position="349"/>
    </location>
</feature>
<keyword evidence="7 13" id="KW-0067">ATP-binding</keyword>
<evidence type="ECO:0000313" key="14">
    <source>
        <dbReference type="Proteomes" id="UP000664034"/>
    </source>
</evidence>
<evidence type="ECO:0000256" key="2">
    <source>
        <dbReference type="ARBA" id="ARBA00012438"/>
    </source>
</evidence>
<evidence type="ECO:0000256" key="8">
    <source>
        <dbReference type="ARBA" id="ARBA00023012"/>
    </source>
</evidence>
<dbReference type="Gene3D" id="3.30.565.10">
    <property type="entry name" value="Histidine kinase-like ATPase, C-terminal domain"/>
    <property type="match status" value="1"/>
</dbReference>
<dbReference type="SMART" id="SM00387">
    <property type="entry name" value="HATPase_c"/>
    <property type="match status" value="1"/>
</dbReference>
<evidence type="ECO:0000259" key="12">
    <source>
        <dbReference type="PROSITE" id="PS50109"/>
    </source>
</evidence>
<dbReference type="InterPro" id="IPR019734">
    <property type="entry name" value="TPR_rpt"/>
</dbReference>
<dbReference type="GO" id="GO:0016020">
    <property type="term" value="C:membrane"/>
    <property type="evidence" value="ECO:0007669"/>
    <property type="project" value="InterPro"/>
</dbReference>
<dbReference type="GO" id="GO:0046983">
    <property type="term" value="F:protein dimerization activity"/>
    <property type="evidence" value="ECO:0007669"/>
    <property type="project" value="InterPro"/>
</dbReference>
<comment type="catalytic activity">
    <reaction evidence="1">
        <text>ATP + protein L-histidine = ADP + protein N-phospho-L-histidine.</text>
        <dbReference type="EC" id="2.7.13.3"/>
    </reaction>
</comment>
<dbReference type="SUPFAM" id="SSF48452">
    <property type="entry name" value="TPR-like"/>
    <property type="match status" value="2"/>
</dbReference>
<dbReference type="Pfam" id="PF02518">
    <property type="entry name" value="HATPase_c"/>
    <property type="match status" value="1"/>
</dbReference>
<keyword evidence="6" id="KW-0418">Kinase</keyword>
<keyword evidence="11" id="KW-0732">Signal</keyword>
<feature type="signal peptide" evidence="11">
    <location>
        <begin position="1"/>
        <end position="19"/>
    </location>
</feature>
<evidence type="ECO:0000256" key="3">
    <source>
        <dbReference type="ARBA" id="ARBA00022553"/>
    </source>
</evidence>
<dbReference type="PROSITE" id="PS50109">
    <property type="entry name" value="HIS_KIN"/>
    <property type="match status" value="1"/>
</dbReference>
<name>A0A939GIL7_9BACT</name>
<dbReference type="AlphaFoldDB" id="A0A939GIL7"/>
<dbReference type="GO" id="GO:0005524">
    <property type="term" value="F:ATP binding"/>
    <property type="evidence" value="ECO:0007669"/>
    <property type="project" value="UniProtKB-KW"/>
</dbReference>
<evidence type="ECO:0000256" key="1">
    <source>
        <dbReference type="ARBA" id="ARBA00000085"/>
    </source>
</evidence>
<dbReference type="Gene3D" id="1.25.40.10">
    <property type="entry name" value="Tetratricopeptide repeat domain"/>
    <property type="match status" value="2"/>
</dbReference>
<evidence type="ECO:0000256" key="9">
    <source>
        <dbReference type="SAM" id="Coils"/>
    </source>
</evidence>
<evidence type="ECO:0000256" key="4">
    <source>
        <dbReference type="ARBA" id="ARBA00022679"/>
    </source>
</evidence>
<dbReference type="InterPro" id="IPR011712">
    <property type="entry name" value="Sig_transdc_His_kin_sub3_dim/P"/>
</dbReference>
<keyword evidence="4" id="KW-0808">Transferase</keyword>
<evidence type="ECO:0000256" key="6">
    <source>
        <dbReference type="ARBA" id="ARBA00022777"/>
    </source>
</evidence>
<evidence type="ECO:0000313" key="13">
    <source>
        <dbReference type="EMBL" id="MBO0937431.1"/>
    </source>
</evidence>
<feature type="coiled-coil region" evidence="9">
    <location>
        <begin position="387"/>
        <end position="446"/>
    </location>
</feature>
<keyword evidence="10" id="KW-1133">Transmembrane helix</keyword>
<accession>A0A939GIL7</accession>
<reference evidence="13" key="1">
    <citation type="submission" date="2021-03" db="EMBL/GenBank/DDBJ databases">
        <title>Fibrella sp. HMF5335 genome sequencing and assembly.</title>
        <authorList>
            <person name="Kang H."/>
            <person name="Kim H."/>
            <person name="Bae S."/>
            <person name="Joh K."/>
        </authorList>
    </citation>
    <scope>NUCLEOTIDE SEQUENCE</scope>
    <source>
        <strain evidence="13">HMF5335</strain>
    </source>
</reference>
<dbReference type="CDD" id="cd16917">
    <property type="entry name" value="HATPase_UhpB-NarQ-NarX-like"/>
    <property type="match status" value="1"/>
</dbReference>
<organism evidence="13 14">
    <name type="scientific">Fibrella rubiginis</name>
    <dbReference type="NCBI Taxonomy" id="2817060"/>
    <lineage>
        <taxon>Bacteria</taxon>
        <taxon>Pseudomonadati</taxon>
        <taxon>Bacteroidota</taxon>
        <taxon>Cytophagia</taxon>
        <taxon>Cytophagales</taxon>
        <taxon>Spirosomataceae</taxon>
        <taxon>Fibrella</taxon>
    </lineage>
</organism>
<dbReference type="EMBL" id="JAFMYV010000006">
    <property type="protein sequence ID" value="MBO0937431.1"/>
    <property type="molecule type" value="Genomic_DNA"/>
</dbReference>
<dbReference type="Pfam" id="PF07730">
    <property type="entry name" value="HisKA_3"/>
    <property type="match status" value="1"/>
</dbReference>
<proteinExistence type="predicted"/>
<feature type="domain" description="Histidine kinase" evidence="12">
    <location>
        <begin position="461"/>
        <end position="649"/>
    </location>
</feature>
<keyword evidence="5" id="KW-0547">Nucleotide-binding</keyword>
<keyword evidence="8" id="KW-0902">Two-component regulatory system</keyword>
<evidence type="ECO:0000256" key="11">
    <source>
        <dbReference type="SAM" id="SignalP"/>
    </source>
</evidence>
<evidence type="ECO:0000256" key="10">
    <source>
        <dbReference type="SAM" id="Phobius"/>
    </source>
</evidence>
<keyword evidence="14" id="KW-1185">Reference proteome</keyword>
<comment type="caution">
    <text evidence="13">The sequence shown here is derived from an EMBL/GenBank/DDBJ whole genome shotgun (WGS) entry which is preliminary data.</text>
</comment>
<dbReference type="PANTHER" id="PTHR24421">
    <property type="entry name" value="NITRATE/NITRITE SENSOR PROTEIN NARX-RELATED"/>
    <property type="match status" value="1"/>
</dbReference>
<keyword evidence="10" id="KW-0472">Membrane</keyword>
<keyword evidence="9" id="KW-0175">Coiled coil</keyword>
<evidence type="ECO:0000256" key="7">
    <source>
        <dbReference type="ARBA" id="ARBA00022840"/>
    </source>
</evidence>
<sequence>MNKLLLVFCLLALPCLAQNNPIDSLKRALKQLDTQPAGYPTDTLRCLATKALMRAYTDVDGDSAAHYNQLMISLCQRANLPKDLISAYQYAGYLYQLKGDYYQCIRFCFKALPLAEKLQDYTRMAASCGGLAHAYYKLKDYKRAHDRCQQGIRVLNEHPAAYDAYVHATILNTLGATYREQGNLKQALTTNTMMYTLAKKENKPWYEAQGLNAIGQLYNDMGDLVNAWIYYRKALPLCRAQGVDLECNVLMNMAQLYLKQQNWKQALVYANMARKKALRVKNSSIVAEADETLYKTYRQAGKTTKALQAYERFVLLRDSILKEKNQHRIETLQAEYDNVRKTSELQKQQVELLSQRVNNQQLKQTRNDLFATVAVILIIAGLLLWNNRRLQAKKDEIDQQRGLLEKAREELASSNKNLEIRVAERTAELLNANQSLIQKNEEIKQALFKGQTIERKRVALELHDNLSSLLSAVNMSIQSLNPNNLSEPEQSLYRSVKQLIQNAYAEVRNISHNILPAELDRDGLAPTLTAFLDKLNQSLSTQFTLALTGLTERLPVEIEFNIYSIVLELINNAIKHAKATAVRIELVRNNNGVDITVTDNGIGMGQQTGKRGVGLQNIQARLDSLGGTFGVLLPNELGTRICINIPIETVSTNGNAQTA</sequence>
<dbReference type="InterPro" id="IPR003594">
    <property type="entry name" value="HATPase_dom"/>
</dbReference>
<dbReference type="Proteomes" id="UP000664034">
    <property type="component" value="Unassembled WGS sequence"/>
</dbReference>
<dbReference type="SMART" id="SM00028">
    <property type="entry name" value="TPR"/>
    <property type="match status" value="5"/>
</dbReference>
<dbReference type="EC" id="2.7.13.3" evidence="2"/>
<keyword evidence="10" id="KW-0812">Transmembrane</keyword>
<dbReference type="SUPFAM" id="SSF55874">
    <property type="entry name" value="ATPase domain of HSP90 chaperone/DNA topoisomerase II/histidine kinase"/>
    <property type="match status" value="1"/>
</dbReference>
<gene>
    <name evidence="13" type="ORF">J2I47_12820</name>
</gene>
<feature type="transmembrane region" description="Helical" evidence="10">
    <location>
        <begin position="369"/>
        <end position="385"/>
    </location>
</feature>
<evidence type="ECO:0000256" key="5">
    <source>
        <dbReference type="ARBA" id="ARBA00022741"/>
    </source>
</evidence>
<protein>
    <recommendedName>
        <fullName evidence="2">histidine kinase</fullName>
        <ecNumber evidence="2">2.7.13.3</ecNumber>
    </recommendedName>
</protein>
<dbReference type="PANTHER" id="PTHR24421:SF10">
    <property type="entry name" value="NITRATE_NITRITE SENSOR PROTEIN NARQ"/>
    <property type="match status" value="1"/>
</dbReference>
<dbReference type="InterPro" id="IPR005467">
    <property type="entry name" value="His_kinase_dom"/>
</dbReference>
<dbReference type="InterPro" id="IPR050482">
    <property type="entry name" value="Sensor_HK_TwoCompSys"/>
</dbReference>
<dbReference type="Gene3D" id="1.20.5.1930">
    <property type="match status" value="1"/>
</dbReference>
<dbReference type="InterPro" id="IPR036890">
    <property type="entry name" value="HATPase_C_sf"/>
</dbReference>
<keyword evidence="3" id="KW-0597">Phosphoprotein</keyword>
<dbReference type="GO" id="GO:0000155">
    <property type="term" value="F:phosphorelay sensor kinase activity"/>
    <property type="evidence" value="ECO:0007669"/>
    <property type="project" value="InterPro"/>
</dbReference>
<dbReference type="InterPro" id="IPR011990">
    <property type="entry name" value="TPR-like_helical_dom_sf"/>
</dbReference>